<proteinExistence type="predicted"/>
<gene>
    <name evidence="1" type="ORF">S01H1_26010</name>
</gene>
<accession>X0U3I8</accession>
<evidence type="ECO:0000313" key="1">
    <source>
        <dbReference type="EMBL" id="GAF93921.1"/>
    </source>
</evidence>
<comment type="caution">
    <text evidence="1">The sequence shown here is derived from an EMBL/GenBank/DDBJ whole genome shotgun (WGS) entry which is preliminary data.</text>
</comment>
<dbReference type="EMBL" id="BARS01015748">
    <property type="protein sequence ID" value="GAF93921.1"/>
    <property type="molecule type" value="Genomic_DNA"/>
</dbReference>
<name>X0U3I8_9ZZZZ</name>
<protein>
    <submittedName>
        <fullName evidence="1">Uncharacterized protein</fullName>
    </submittedName>
</protein>
<sequence>MEKLIRSMAKKVDADEAVGYLVSCCLKDVAGDYQIMAGARTAEKFASPYQLYAGLLGKLFHTITQGHPEPQKLLQEVLDSAIGEFNRTLKNNKQTLDEFTVVGKL</sequence>
<reference evidence="1" key="1">
    <citation type="journal article" date="2014" name="Front. Microbiol.">
        <title>High frequency of phylogenetically diverse reductive dehalogenase-homologous genes in deep subseafloor sedimentary metagenomes.</title>
        <authorList>
            <person name="Kawai M."/>
            <person name="Futagami T."/>
            <person name="Toyoda A."/>
            <person name="Takaki Y."/>
            <person name="Nishi S."/>
            <person name="Hori S."/>
            <person name="Arai W."/>
            <person name="Tsubouchi T."/>
            <person name="Morono Y."/>
            <person name="Uchiyama I."/>
            <person name="Ito T."/>
            <person name="Fujiyama A."/>
            <person name="Inagaki F."/>
            <person name="Takami H."/>
        </authorList>
    </citation>
    <scope>NUCLEOTIDE SEQUENCE</scope>
    <source>
        <strain evidence="1">Expedition CK06-06</strain>
    </source>
</reference>
<dbReference type="AlphaFoldDB" id="X0U3I8"/>
<organism evidence="1">
    <name type="scientific">marine sediment metagenome</name>
    <dbReference type="NCBI Taxonomy" id="412755"/>
    <lineage>
        <taxon>unclassified sequences</taxon>
        <taxon>metagenomes</taxon>
        <taxon>ecological metagenomes</taxon>
    </lineage>
</organism>